<gene>
    <name evidence="2" type="primary">pucD</name>
    <name evidence="2" type="ORF">Psch_00824</name>
</gene>
<evidence type="ECO:0000313" key="2">
    <source>
        <dbReference type="EMBL" id="TEB07277.1"/>
    </source>
</evidence>
<dbReference type="Proteomes" id="UP000298324">
    <property type="component" value="Unassembled WGS sequence"/>
</dbReference>
<evidence type="ECO:0000313" key="3">
    <source>
        <dbReference type="Proteomes" id="UP000298324"/>
    </source>
</evidence>
<dbReference type="GO" id="GO:0004854">
    <property type="term" value="F:xanthine dehydrogenase activity"/>
    <property type="evidence" value="ECO:0007669"/>
    <property type="project" value="UniProtKB-EC"/>
</dbReference>
<dbReference type="Pfam" id="PF01315">
    <property type="entry name" value="Ald_Xan_dh_C"/>
    <property type="match status" value="1"/>
</dbReference>
<evidence type="ECO:0000259" key="1">
    <source>
        <dbReference type="SMART" id="SM01008"/>
    </source>
</evidence>
<dbReference type="RefSeq" id="WP_190239217.1">
    <property type="nucleotide sequence ID" value="NZ_QFGA01000001.1"/>
</dbReference>
<name>A0A4Y7RG24_9FIRM</name>
<reference evidence="2 3" key="1">
    <citation type="journal article" date="2018" name="Environ. Microbiol.">
        <title>Novel energy conservation strategies and behaviour of Pelotomaculum schinkii driving syntrophic propionate catabolism.</title>
        <authorList>
            <person name="Hidalgo-Ahumada C.A.P."/>
            <person name="Nobu M.K."/>
            <person name="Narihiro T."/>
            <person name="Tamaki H."/>
            <person name="Liu W.T."/>
            <person name="Kamagata Y."/>
            <person name="Stams A.J.M."/>
            <person name="Imachi H."/>
            <person name="Sousa D.Z."/>
        </authorList>
    </citation>
    <scope>NUCLEOTIDE SEQUENCE [LARGE SCALE GENOMIC DNA]</scope>
    <source>
        <strain evidence="2 3">HH</strain>
    </source>
</reference>
<sequence>MTLRVVGKNIVKPDAYDKVTGQALYAGDLKRPGMLFGKAVRSPYAHALILSIDTGPALDIPGVQAVLTARDIPGENHVGMTGIKDQLVLAEEKVRFLGEAVAVVAAETQEAAEEAAGRVAVKYQALPVIETPEQGLWDGAVKISPEGNLCWHKKVVRGDWAAAVEEAAAVVRGEYRTPRVEHAYLEPEAVLAEPVDDGILVWSSTKSVHLDRREIARILGWPLERVQVTAAYIGGSFGGKSDLPLNCMASLLCWKTGRPVSMTLEREESIQTTTKRHACVLRYIHAADAQGRLIAVRMEAIGDAGGYVDYTASVMQRMIIHGAGPYRVPNVWLEGWGVLTNNPVCGAMRGFGTPQVAFACERQMDRLAGKLGIDPVELRMKNVLKKGDIFTTGQAVDHEPGLKEGLLKAREIMAAFPPSPSHPEEKAAWGLACFYYGNGRTGMGDEGVATFRLLEDGRVQVAVGSPDIGQGSGTVLVQIAAEGLGLEIDQVSFVSADTRQTLDSGTTSGTRLTAVVGKAVKDGAEEWRGLMLLTAATILGVPVEDLRFDSSTGEPRLVSSRGYLGFREIYRETRARAINLEVTKSHTYATTSLDPENGQGSPYGVYTYGVQLAGLSVDACTGKVHLKKLVSVLNIGRPINPILLEGQVAGGVSMGAGYALTEEIKLKEGKVLNPRFSSYLLLTSLDIPPVECVVLPLNDQKGPYGAVGIGEPATISVAAAIANAVSRAVGAQFFNLPLRPEDIVHKTKELRTKNTEVRKNW</sequence>
<feature type="domain" description="Aldehyde oxidase/xanthine dehydrogenase a/b hammerhead" evidence="1">
    <location>
        <begin position="20"/>
        <end position="127"/>
    </location>
</feature>
<dbReference type="Pfam" id="PF02738">
    <property type="entry name" value="MoCoBD_1"/>
    <property type="match status" value="1"/>
</dbReference>
<dbReference type="SUPFAM" id="SSF56003">
    <property type="entry name" value="Molybdenum cofactor-binding domain"/>
    <property type="match status" value="1"/>
</dbReference>
<dbReference type="PANTHER" id="PTHR11908">
    <property type="entry name" value="XANTHINE DEHYDROGENASE"/>
    <property type="match status" value="1"/>
</dbReference>
<dbReference type="InterPro" id="IPR036856">
    <property type="entry name" value="Ald_Oxase/Xan_DH_a/b_sf"/>
</dbReference>
<proteinExistence type="predicted"/>
<dbReference type="InterPro" id="IPR000674">
    <property type="entry name" value="Ald_Oxase/Xan_DH_a/b"/>
</dbReference>
<dbReference type="Gene3D" id="3.30.365.10">
    <property type="entry name" value="Aldehyde oxidase/xanthine dehydrogenase, molybdopterin binding domain"/>
    <property type="match status" value="4"/>
</dbReference>
<dbReference type="AlphaFoldDB" id="A0A4Y7RG24"/>
<dbReference type="InterPro" id="IPR008274">
    <property type="entry name" value="AldOxase/xan_DH_MoCoBD1"/>
</dbReference>
<dbReference type="Pfam" id="PF20256">
    <property type="entry name" value="MoCoBD_2"/>
    <property type="match status" value="1"/>
</dbReference>
<keyword evidence="3" id="KW-1185">Reference proteome</keyword>
<dbReference type="EMBL" id="QFGA01000001">
    <property type="protein sequence ID" value="TEB07277.1"/>
    <property type="molecule type" value="Genomic_DNA"/>
</dbReference>
<dbReference type="InterPro" id="IPR046867">
    <property type="entry name" value="AldOxase/xan_DH_MoCoBD2"/>
</dbReference>
<accession>A0A4Y7RG24</accession>
<protein>
    <submittedName>
        <fullName evidence="2">Putative xanthine dehydrogenase subunit D</fullName>
        <ecNumber evidence="2">1.17.1.4</ecNumber>
    </submittedName>
</protein>
<dbReference type="InterPro" id="IPR016208">
    <property type="entry name" value="Ald_Oxase/xanthine_DH-like"/>
</dbReference>
<dbReference type="GO" id="GO:0005506">
    <property type="term" value="F:iron ion binding"/>
    <property type="evidence" value="ECO:0007669"/>
    <property type="project" value="InterPro"/>
</dbReference>
<comment type="caution">
    <text evidence="2">The sequence shown here is derived from an EMBL/GenBank/DDBJ whole genome shotgun (WGS) entry which is preliminary data.</text>
</comment>
<organism evidence="2 3">
    <name type="scientific">Pelotomaculum schinkii</name>
    <dbReference type="NCBI Taxonomy" id="78350"/>
    <lineage>
        <taxon>Bacteria</taxon>
        <taxon>Bacillati</taxon>
        <taxon>Bacillota</taxon>
        <taxon>Clostridia</taxon>
        <taxon>Eubacteriales</taxon>
        <taxon>Desulfotomaculaceae</taxon>
        <taxon>Pelotomaculum</taxon>
    </lineage>
</organism>
<dbReference type="PANTHER" id="PTHR11908:SF157">
    <property type="entry name" value="XANTHINE DEHYDROGENASE SUBUNIT D-RELATED"/>
    <property type="match status" value="1"/>
</dbReference>
<dbReference type="EC" id="1.17.1.4" evidence="2"/>
<dbReference type="InterPro" id="IPR037165">
    <property type="entry name" value="AldOxase/xan_DH_Mopterin-bd_sf"/>
</dbReference>
<dbReference type="Gene3D" id="3.90.1170.50">
    <property type="entry name" value="Aldehyde oxidase/xanthine dehydrogenase, a/b hammerhead"/>
    <property type="match status" value="1"/>
</dbReference>
<dbReference type="SUPFAM" id="SSF54665">
    <property type="entry name" value="CO dehydrogenase molybdoprotein N-domain-like"/>
    <property type="match status" value="1"/>
</dbReference>
<keyword evidence="2" id="KW-0560">Oxidoreductase</keyword>
<dbReference type="SMART" id="SM01008">
    <property type="entry name" value="Ald_Xan_dh_C"/>
    <property type="match status" value="1"/>
</dbReference>